<organism evidence="1 2">
    <name type="scientific">Blastopirellula marina</name>
    <dbReference type="NCBI Taxonomy" id="124"/>
    <lineage>
        <taxon>Bacteria</taxon>
        <taxon>Pseudomonadati</taxon>
        <taxon>Planctomycetota</taxon>
        <taxon>Planctomycetia</taxon>
        <taxon>Pirellulales</taxon>
        <taxon>Pirellulaceae</taxon>
        <taxon>Blastopirellula</taxon>
    </lineage>
</organism>
<protein>
    <submittedName>
        <fullName evidence="1">Uncharacterized protein</fullName>
    </submittedName>
</protein>
<evidence type="ECO:0000313" key="1">
    <source>
        <dbReference type="EMBL" id="PQO37550.1"/>
    </source>
</evidence>
<sequence length="140" mass="15999">MNVVIHRTFDAIEHEAVLFDCMLAYTLSVRTGIPGCRFDSEIVDRQITDFQLEDAHGMHFTPRSSTAINHWARTRILHALDELELSREAANKPPLIDRHELHLEAIERYEQWLDHQPARQHPTASSPLIALVPSLSQSEG</sequence>
<reference evidence="1 2" key="1">
    <citation type="submission" date="2018-02" db="EMBL/GenBank/DDBJ databases">
        <title>Comparative genomes isolates from brazilian mangrove.</title>
        <authorList>
            <person name="Araujo J.E."/>
            <person name="Taketani R.G."/>
            <person name="Silva M.C.P."/>
            <person name="Loureco M.V."/>
            <person name="Andreote F.D."/>
        </authorList>
    </citation>
    <scope>NUCLEOTIDE SEQUENCE [LARGE SCALE GENOMIC DNA]</scope>
    <source>
        <strain evidence="1 2">Hex-1 MGV</strain>
    </source>
</reference>
<dbReference type="AlphaFoldDB" id="A0A2S8FZR1"/>
<proteinExistence type="predicted"/>
<dbReference type="EMBL" id="PUHY01000005">
    <property type="protein sequence ID" value="PQO37550.1"/>
    <property type="molecule type" value="Genomic_DNA"/>
</dbReference>
<accession>A0A2S8FZR1</accession>
<evidence type="ECO:0000313" key="2">
    <source>
        <dbReference type="Proteomes" id="UP000238322"/>
    </source>
</evidence>
<name>A0A2S8FZR1_9BACT</name>
<gene>
    <name evidence="1" type="ORF">C5Y83_06290</name>
</gene>
<dbReference type="OrthoDB" id="9961308at2"/>
<comment type="caution">
    <text evidence="1">The sequence shown here is derived from an EMBL/GenBank/DDBJ whole genome shotgun (WGS) entry which is preliminary data.</text>
</comment>
<dbReference type="RefSeq" id="WP_105328799.1">
    <property type="nucleotide sequence ID" value="NZ_PUHY01000005.1"/>
</dbReference>
<dbReference type="Proteomes" id="UP000238322">
    <property type="component" value="Unassembled WGS sequence"/>
</dbReference>